<evidence type="ECO:0000256" key="5">
    <source>
        <dbReference type="ARBA" id="ARBA00023136"/>
    </source>
</evidence>
<dbReference type="GO" id="GO:0016740">
    <property type="term" value="F:transferase activity"/>
    <property type="evidence" value="ECO:0007669"/>
    <property type="project" value="UniProtKB-KW"/>
</dbReference>
<comment type="subcellular location">
    <subcellularLocation>
        <location evidence="1">Cell membrane</location>
        <topology evidence="1">Multi-pass membrane protein</topology>
    </subcellularLocation>
</comment>
<name>A0A4R1GK23_9GAMM</name>
<dbReference type="Gene3D" id="3.40.720.10">
    <property type="entry name" value="Alkaline Phosphatase, subunit A"/>
    <property type="match status" value="1"/>
</dbReference>
<dbReference type="Proteomes" id="UP000294546">
    <property type="component" value="Unassembled WGS sequence"/>
</dbReference>
<keyword evidence="2" id="KW-1003">Cell membrane</keyword>
<evidence type="ECO:0000256" key="2">
    <source>
        <dbReference type="ARBA" id="ARBA00022475"/>
    </source>
</evidence>
<evidence type="ECO:0000256" key="6">
    <source>
        <dbReference type="SAM" id="Phobius"/>
    </source>
</evidence>
<dbReference type="Pfam" id="PF00884">
    <property type="entry name" value="Sulfatase"/>
    <property type="match status" value="1"/>
</dbReference>
<dbReference type="InterPro" id="IPR050448">
    <property type="entry name" value="OpgB/LTA_synthase_biosynth"/>
</dbReference>
<keyword evidence="9" id="KW-1185">Reference proteome</keyword>
<accession>A0A4R1GK23</accession>
<dbReference type="InterPro" id="IPR017850">
    <property type="entry name" value="Alkaline_phosphatase_core_sf"/>
</dbReference>
<dbReference type="RefSeq" id="WP_132291490.1">
    <property type="nucleotide sequence ID" value="NZ_SMFU01000008.1"/>
</dbReference>
<dbReference type="GO" id="GO:0005886">
    <property type="term" value="C:plasma membrane"/>
    <property type="evidence" value="ECO:0007669"/>
    <property type="project" value="UniProtKB-SubCell"/>
</dbReference>
<dbReference type="PANTHER" id="PTHR47371">
    <property type="entry name" value="LIPOTEICHOIC ACID SYNTHASE"/>
    <property type="match status" value="1"/>
</dbReference>
<evidence type="ECO:0000259" key="7">
    <source>
        <dbReference type="Pfam" id="PF00884"/>
    </source>
</evidence>
<dbReference type="SUPFAM" id="SSF53649">
    <property type="entry name" value="Alkaline phosphatase-like"/>
    <property type="match status" value="1"/>
</dbReference>
<reference evidence="8 9" key="1">
    <citation type="submission" date="2019-03" db="EMBL/GenBank/DDBJ databases">
        <title>Genomic Encyclopedia of Archaeal and Bacterial Type Strains, Phase II (KMG-II): from individual species to whole genera.</title>
        <authorList>
            <person name="Goeker M."/>
        </authorList>
    </citation>
    <scope>NUCLEOTIDE SEQUENCE [LARGE SCALE GENOMIC DNA]</scope>
    <source>
        <strain evidence="8 9">DSM 27697</strain>
    </source>
</reference>
<dbReference type="CDD" id="cd16015">
    <property type="entry name" value="LTA_synthase"/>
    <property type="match status" value="1"/>
</dbReference>
<dbReference type="AlphaFoldDB" id="A0A4R1GK23"/>
<dbReference type="PANTHER" id="PTHR47371:SF3">
    <property type="entry name" value="PHOSPHOGLYCEROL TRANSFERASE I"/>
    <property type="match status" value="1"/>
</dbReference>
<keyword evidence="3 6" id="KW-0812">Transmembrane</keyword>
<proteinExistence type="predicted"/>
<feature type="transmembrane region" description="Helical" evidence="6">
    <location>
        <begin position="31"/>
        <end position="51"/>
    </location>
</feature>
<protein>
    <submittedName>
        <fullName evidence="8">Phosphoglycerol transferase MdoB-like AlkP superfamily enzyme</fullName>
    </submittedName>
</protein>
<evidence type="ECO:0000256" key="1">
    <source>
        <dbReference type="ARBA" id="ARBA00004651"/>
    </source>
</evidence>
<feature type="transmembrane region" description="Helical" evidence="6">
    <location>
        <begin position="101"/>
        <end position="126"/>
    </location>
</feature>
<dbReference type="EMBL" id="SMFU01000008">
    <property type="protein sequence ID" value="TCK07235.1"/>
    <property type="molecule type" value="Genomic_DNA"/>
</dbReference>
<keyword evidence="4 6" id="KW-1133">Transmembrane helix</keyword>
<feature type="domain" description="Sulfatase N-terminal" evidence="7">
    <location>
        <begin position="212"/>
        <end position="478"/>
    </location>
</feature>
<keyword evidence="8" id="KW-0808">Transferase</keyword>
<organism evidence="8 9">
    <name type="scientific">Marinobacterium mangrovicola</name>
    <dbReference type="NCBI Taxonomy" id="1476959"/>
    <lineage>
        <taxon>Bacteria</taxon>
        <taxon>Pseudomonadati</taxon>
        <taxon>Pseudomonadota</taxon>
        <taxon>Gammaproteobacteria</taxon>
        <taxon>Oceanospirillales</taxon>
        <taxon>Oceanospirillaceae</taxon>
        <taxon>Marinobacterium</taxon>
    </lineage>
</organism>
<evidence type="ECO:0000313" key="9">
    <source>
        <dbReference type="Proteomes" id="UP000294546"/>
    </source>
</evidence>
<evidence type="ECO:0000256" key="3">
    <source>
        <dbReference type="ARBA" id="ARBA00022692"/>
    </source>
</evidence>
<feature type="transmembrane region" description="Helical" evidence="6">
    <location>
        <begin position="138"/>
        <end position="159"/>
    </location>
</feature>
<evidence type="ECO:0000256" key="4">
    <source>
        <dbReference type="ARBA" id="ARBA00022989"/>
    </source>
</evidence>
<gene>
    <name evidence="8" type="ORF">CLV83_2094</name>
</gene>
<dbReference type="InterPro" id="IPR000917">
    <property type="entry name" value="Sulfatase_N"/>
</dbReference>
<sequence length="503" mass="55940">MLIVVTAGLLISLLMGSLVNPLGGRPKLPGLYSILSGLAWWLAWFGAACLLSQRLYFSVSLVVILHGVLIAVNHAKFTSLREPFILQDFEYFTDAIRHPRLYIPFFGVIKTLLLLAAGALAIGLFFWLEPAFHGVLEWWQLAPSALVISFIAAGAAWLIRPRLTLLPVEDMQSTGLISLLHSHLAEYWLARGKKLPEPAAEFPVFEQGSSLPNLVLVQSESFFDPRNSYPFVASSVLENWDQCSSRAIVSGALSVPAWGANTVRTEASVLTGLSEDALGIFRYNPYRRLVKTPVSSLATHLRAQGYRTVCVHPYMAHFYQRDRVLPVLGFDDFIDITAFEPVDRCGQYTGDLAVTRKVSELLDEAARPLFVFVITMENHGPLHLEQPEPGLETAVYKRPPEGPVDDLTVYLGHLRHADEMVAQLTAAVASSERGGSLCWYGDHVPIMADVYRCFGEPDPATPWVVWSTDQSHADDKVKPAAERLAADHLACRWLEIIKEQRRL</sequence>
<evidence type="ECO:0000313" key="8">
    <source>
        <dbReference type="EMBL" id="TCK07235.1"/>
    </source>
</evidence>
<comment type="caution">
    <text evidence="8">The sequence shown here is derived from an EMBL/GenBank/DDBJ whole genome shotgun (WGS) entry which is preliminary data.</text>
</comment>
<dbReference type="OrthoDB" id="5363296at2"/>
<keyword evidence="5 6" id="KW-0472">Membrane</keyword>